<reference evidence="1" key="1">
    <citation type="submission" date="2014-11" db="EMBL/GenBank/DDBJ databases">
        <authorList>
            <person name="Amaro Gonzalez C."/>
        </authorList>
    </citation>
    <scope>NUCLEOTIDE SEQUENCE</scope>
</reference>
<organism evidence="1">
    <name type="scientific">Anguilla anguilla</name>
    <name type="common">European freshwater eel</name>
    <name type="synonym">Muraena anguilla</name>
    <dbReference type="NCBI Taxonomy" id="7936"/>
    <lineage>
        <taxon>Eukaryota</taxon>
        <taxon>Metazoa</taxon>
        <taxon>Chordata</taxon>
        <taxon>Craniata</taxon>
        <taxon>Vertebrata</taxon>
        <taxon>Euteleostomi</taxon>
        <taxon>Actinopterygii</taxon>
        <taxon>Neopterygii</taxon>
        <taxon>Teleostei</taxon>
        <taxon>Anguilliformes</taxon>
        <taxon>Anguillidae</taxon>
        <taxon>Anguilla</taxon>
    </lineage>
</organism>
<name>A0A0E9P6V5_ANGAN</name>
<dbReference type="AlphaFoldDB" id="A0A0E9P6V5"/>
<sequence>MILSIFCNAPVPLAAKHPQSIILPPLCLTVGMVFLGLKASPCSLQTSLWSLWPNNSIFVSSDHRTFPQKVVFLSMWSFVNLS</sequence>
<reference evidence="1" key="2">
    <citation type="journal article" date="2015" name="Fish Shellfish Immunol.">
        <title>Early steps in the European eel (Anguilla anguilla)-Vibrio vulnificus interaction in the gills: Role of the RtxA13 toxin.</title>
        <authorList>
            <person name="Callol A."/>
            <person name="Pajuelo D."/>
            <person name="Ebbesson L."/>
            <person name="Teles M."/>
            <person name="MacKenzie S."/>
            <person name="Amaro C."/>
        </authorList>
    </citation>
    <scope>NUCLEOTIDE SEQUENCE</scope>
</reference>
<accession>A0A0E9P6V5</accession>
<dbReference type="EMBL" id="GBXM01108226">
    <property type="protein sequence ID" value="JAH00351.1"/>
    <property type="molecule type" value="Transcribed_RNA"/>
</dbReference>
<protein>
    <submittedName>
        <fullName evidence="1">Uncharacterized protein</fullName>
    </submittedName>
</protein>
<proteinExistence type="predicted"/>
<evidence type="ECO:0000313" key="1">
    <source>
        <dbReference type="EMBL" id="JAH00351.1"/>
    </source>
</evidence>